<dbReference type="InterPro" id="IPR003661">
    <property type="entry name" value="HisK_dim/P_dom"/>
</dbReference>
<dbReference type="PANTHER" id="PTHR45528:SF1">
    <property type="entry name" value="SENSOR HISTIDINE KINASE CPXA"/>
    <property type="match status" value="1"/>
</dbReference>
<accession>B9L856</accession>
<dbReference type="Pfam" id="PF00512">
    <property type="entry name" value="HisKA"/>
    <property type="match status" value="1"/>
</dbReference>
<dbReference type="InterPro" id="IPR036890">
    <property type="entry name" value="HATPase_C_sf"/>
</dbReference>
<evidence type="ECO:0000256" key="14">
    <source>
        <dbReference type="SAM" id="Phobius"/>
    </source>
</evidence>
<dbReference type="EMBL" id="CP001279">
    <property type="protein sequence ID" value="ACM92135.1"/>
    <property type="molecule type" value="Genomic_DNA"/>
</dbReference>
<dbReference type="GO" id="GO:0005524">
    <property type="term" value="F:ATP binding"/>
    <property type="evidence" value="ECO:0007669"/>
    <property type="project" value="UniProtKB-KW"/>
</dbReference>
<keyword evidence="11 14" id="KW-1133">Transmembrane helix</keyword>
<dbReference type="HOGENOM" id="CLU_000445_89_10_7"/>
<dbReference type="GO" id="GO:0005886">
    <property type="term" value="C:plasma membrane"/>
    <property type="evidence" value="ECO:0007669"/>
    <property type="project" value="UniProtKB-SubCell"/>
</dbReference>
<dbReference type="SMART" id="SM00388">
    <property type="entry name" value="HisKA"/>
    <property type="match status" value="1"/>
</dbReference>
<dbReference type="KEGG" id="nam:NAMH_0392"/>
<dbReference type="PROSITE" id="PS50109">
    <property type="entry name" value="HIS_KIN"/>
    <property type="match status" value="1"/>
</dbReference>
<organism evidence="16 17">
    <name type="scientific">Nautilia profundicola (strain ATCC BAA-1463 / DSM 18972 / AmH)</name>
    <dbReference type="NCBI Taxonomy" id="598659"/>
    <lineage>
        <taxon>Bacteria</taxon>
        <taxon>Pseudomonadati</taxon>
        <taxon>Campylobacterota</taxon>
        <taxon>Epsilonproteobacteria</taxon>
        <taxon>Nautiliales</taxon>
        <taxon>Nautiliaceae</taxon>
        <taxon>Nautilia</taxon>
    </lineage>
</organism>
<evidence type="ECO:0000256" key="2">
    <source>
        <dbReference type="ARBA" id="ARBA00004651"/>
    </source>
</evidence>
<keyword evidence="5" id="KW-0597">Phosphoprotein</keyword>
<evidence type="ECO:0000256" key="10">
    <source>
        <dbReference type="ARBA" id="ARBA00022840"/>
    </source>
</evidence>
<comment type="catalytic activity">
    <reaction evidence="1">
        <text>ATP + protein L-histidine = ADP + protein N-phospho-L-histidine.</text>
        <dbReference type="EC" id="2.7.13.3"/>
    </reaction>
</comment>
<dbReference type="eggNOG" id="COG0642">
    <property type="taxonomic scope" value="Bacteria"/>
</dbReference>
<evidence type="ECO:0000256" key="11">
    <source>
        <dbReference type="ARBA" id="ARBA00022989"/>
    </source>
</evidence>
<dbReference type="SUPFAM" id="SSF55874">
    <property type="entry name" value="ATPase domain of HSP90 chaperone/DNA topoisomerase II/histidine kinase"/>
    <property type="match status" value="1"/>
</dbReference>
<keyword evidence="12" id="KW-0902">Two-component regulatory system</keyword>
<evidence type="ECO:0000256" key="8">
    <source>
        <dbReference type="ARBA" id="ARBA00022741"/>
    </source>
</evidence>
<evidence type="ECO:0000256" key="13">
    <source>
        <dbReference type="ARBA" id="ARBA00023136"/>
    </source>
</evidence>
<reference evidence="16 17" key="1">
    <citation type="journal article" date="2009" name="PLoS Genet.">
        <title>Adaptations to submarine hydrothermal environments exemplified by the genome of Nautilia profundicola.</title>
        <authorList>
            <person name="Campbell B.J."/>
            <person name="Smith J.L."/>
            <person name="Hanson T.E."/>
            <person name="Klotz M.G."/>
            <person name="Stein L.Y."/>
            <person name="Lee C.K."/>
            <person name="Wu D."/>
            <person name="Robinson J.M."/>
            <person name="Khouri H.M."/>
            <person name="Eisen J.A."/>
            <person name="Cary S.C."/>
        </authorList>
    </citation>
    <scope>NUCLEOTIDE SEQUENCE [LARGE SCALE GENOMIC DNA]</scope>
    <source>
        <strain evidence="17">ATCC BAA-1463 / DSM 18972 / AmH</strain>
    </source>
</reference>
<feature type="transmembrane region" description="Helical" evidence="14">
    <location>
        <begin position="12"/>
        <end position="31"/>
    </location>
</feature>
<feature type="transmembrane region" description="Helical" evidence="14">
    <location>
        <begin position="143"/>
        <end position="165"/>
    </location>
</feature>
<dbReference type="Proteomes" id="UP000000448">
    <property type="component" value="Chromosome"/>
</dbReference>
<dbReference type="InterPro" id="IPR003594">
    <property type="entry name" value="HATPase_dom"/>
</dbReference>
<evidence type="ECO:0000256" key="1">
    <source>
        <dbReference type="ARBA" id="ARBA00000085"/>
    </source>
</evidence>
<dbReference type="SMART" id="SM00387">
    <property type="entry name" value="HATPase_c"/>
    <property type="match status" value="1"/>
</dbReference>
<dbReference type="STRING" id="598659.NAMH_0392"/>
<dbReference type="Gene3D" id="1.10.287.130">
    <property type="match status" value="1"/>
</dbReference>
<evidence type="ECO:0000313" key="16">
    <source>
        <dbReference type="EMBL" id="ACM92135.1"/>
    </source>
</evidence>
<dbReference type="CDD" id="cd00082">
    <property type="entry name" value="HisKA"/>
    <property type="match status" value="1"/>
</dbReference>
<dbReference type="PANTHER" id="PTHR45528">
    <property type="entry name" value="SENSOR HISTIDINE KINASE CPXA"/>
    <property type="match status" value="1"/>
</dbReference>
<evidence type="ECO:0000259" key="15">
    <source>
        <dbReference type="PROSITE" id="PS50109"/>
    </source>
</evidence>
<keyword evidence="10" id="KW-0067">ATP-binding</keyword>
<keyword evidence="13 14" id="KW-0472">Membrane</keyword>
<dbReference type="AlphaFoldDB" id="B9L856"/>
<dbReference type="Gene3D" id="3.30.565.10">
    <property type="entry name" value="Histidine kinase-like ATPase, C-terminal domain"/>
    <property type="match status" value="1"/>
</dbReference>
<keyword evidence="6" id="KW-0808">Transferase</keyword>
<dbReference type="InterPro" id="IPR036097">
    <property type="entry name" value="HisK_dim/P_sf"/>
</dbReference>
<evidence type="ECO:0000256" key="5">
    <source>
        <dbReference type="ARBA" id="ARBA00022553"/>
    </source>
</evidence>
<evidence type="ECO:0000256" key="9">
    <source>
        <dbReference type="ARBA" id="ARBA00022777"/>
    </source>
</evidence>
<keyword evidence="4" id="KW-1003">Cell membrane</keyword>
<dbReference type="SUPFAM" id="SSF47384">
    <property type="entry name" value="Homodimeric domain of signal transducing histidine kinase"/>
    <property type="match status" value="1"/>
</dbReference>
<dbReference type="GO" id="GO:0000155">
    <property type="term" value="F:phosphorelay sensor kinase activity"/>
    <property type="evidence" value="ECO:0007669"/>
    <property type="project" value="InterPro"/>
</dbReference>
<dbReference type="InterPro" id="IPR050398">
    <property type="entry name" value="HssS/ArlS-like"/>
</dbReference>
<proteinExistence type="predicted"/>
<evidence type="ECO:0000256" key="4">
    <source>
        <dbReference type="ARBA" id="ARBA00022475"/>
    </source>
</evidence>
<evidence type="ECO:0000256" key="3">
    <source>
        <dbReference type="ARBA" id="ARBA00012438"/>
    </source>
</evidence>
<dbReference type="InterPro" id="IPR005467">
    <property type="entry name" value="His_kinase_dom"/>
</dbReference>
<keyword evidence="9 16" id="KW-0418">Kinase</keyword>
<sequence>MLAEKKSLRRFLLIYVISTLLLVGIGEWFYYKAKYHSEIDSQISQLSNELKLYLAENKGMLRSLRFSKNYNIGDNIKIAVYKDGTYMFGNFKPMNIKWNREFWINGKNIYYLYTMPKRWGKVDIIVTKSINEEKISELKKQLIIFNVFVVFIVIITAFILGKIFLKPLKSSIEMLEDFIRDATHEMNTPISVILTNIEMLKMKDIESKELQRIEFSAKRLEKIFKDLAFVRLNHKQKKEIISINIKDLIRKRIEIFQTLLENKKISFDKSCEDFYVNADREDMIRLIDNLLSNAIKYSPQNETIHLSLKNGIFCIANKGKIKNLEKITKKFYRENQNEGGFGLGLYIVKKICDYYGFEFNIKNENSFVKTFVKFK</sequence>
<comment type="subcellular location">
    <subcellularLocation>
        <location evidence="2">Cell membrane</location>
        <topology evidence="2">Multi-pass membrane protein</topology>
    </subcellularLocation>
</comment>
<evidence type="ECO:0000256" key="6">
    <source>
        <dbReference type="ARBA" id="ARBA00022679"/>
    </source>
</evidence>
<name>B9L856_NAUPA</name>
<evidence type="ECO:0000256" key="12">
    <source>
        <dbReference type="ARBA" id="ARBA00023012"/>
    </source>
</evidence>
<dbReference type="EC" id="2.7.13.3" evidence="3"/>
<evidence type="ECO:0000256" key="7">
    <source>
        <dbReference type="ARBA" id="ARBA00022692"/>
    </source>
</evidence>
<keyword evidence="7 14" id="KW-0812">Transmembrane</keyword>
<gene>
    <name evidence="16" type="ordered locus">NAMH_0392</name>
</gene>
<protein>
    <recommendedName>
        <fullName evidence="3">histidine kinase</fullName>
        <ecNumber evidence="3">2.7.13.3</ecNumber>
    </recommendedName>
</protein>
<evidence type="ECO:0000313" key="17">
    <source>
        <dbReference type="Proteomes" id="UP000000448"/>
    </source>
</evidence>
<feature type="domain" description="Histidine kinase" evidence="15">
    <location>
        <begin position="181"/>
        <end position="375"/>
    </location>
</feature>
<keyword evidence="8" id="KW-0547">Nucleotide-binding</keyword>
<keyword evidence="17" id="KW-1185">Reference proteome</keyword>
<dbReference type="Pfam" id="PF02518">
    <property type="entry name" value="HATPase_c"/>
    <property type="match status" value="1"/>
</dbReference>